<dbReference type="SUPFAM" id="SSF57701">
    <property type="entry name" value="Zn2/Cys6 DNA-binding domain"/>
    <property type="match status" value="2"/>
</dbReference>
<feature type="region of interest" description="Disordered" evidence="2">
    <location>
        <begin position="75"/>
        <end position="123"/>
    </location>
</feature>
<dbReference type="GO" id="GO:0008270">
    <property type="term" value="F:zinc ion binding"/>
    <property type="evidence" value="ECO:0007669"/>
    <property type="project" value="InterPro"/>
</dbReference>
<dbReference type="PROSITE" id="PS00463">
    <property type="entry name" value="ZN2_CY6_FUNGAL_1"/>
    <property type="match status" value="1"/>
</dbReference>
<dbReference type="Pfam" id="PF00172">
    <property type="entry name" value="Zn_clus"/>
    <property type="match status" value="1"/>
</dbReference>
<dbReference type="EMBL" id="KE747844">
    <property type="protein sequence ID" value="RMZ74238.1"/>
    <property type="molecule type" value="Genomic_DNA"/>
</dbReference>
<feature type="compositionally biased region" description="Basic and acidic residues" evidence="2">
    <location>
        <begin position="1"/>
        <end position="23"/>
    </location>
</feature>
<name>A0A3M7MIH6_9PLEO</name>
<dbReference type="Proteomes" id="UP000265663">
    <property type="component" value="Unassembled WGS sequence"/>
</dbReference>
<dbReference type="OrthoDB" id="5303703at2759"/>
<dbReference type="SMART" id="SM00066">
    <property type="entry name" value="GAL4"/>
    <property type="match status" value="2"/>
</dbReference>
<evidence type="ECO:0000256" key="1">
    <source>
        <dbReference type="ARBA" id="ARBA00023242"/>
    </source>
</evidence>
<evidence type="ECO:0000256" key="2">
    <source>
        <dbReference type="SAM" id="MobiDB-lite"/>
    </source>
</evidence>
<gene>
    <name evidence="4" type="ORF">GMOD_00003246</name>
</gene>
<dbReference type="CDD" id="cd00067">
    <property type="entry name" value="GAL4"/>
    <property type="match status" value="1"/>
</dbReference>
<feature type="domain" description="Zn(2)-C6 fungal-type" evidence="3">
    <location>
        <begin position="479"/>
        <end position="513"/>
    </location>
</feature>
<evidence type="ECO:0000259" key="3">
    <source>
        <dbReference type="PROSITE" id="PS50048"/>
    </source>
</evidence>
<accession>A0A3M7MIH6</accession>
<dbReference type="Gene3D" id="4.10.240.10">
    <property type="entry name" value="Zn(2)-C6 fungal-type DNA-binding domain"/>
    <property type="match status" value="1"/>
</dbReference>
<organism evidence="4 5">
    <name type="scientific">Pyrenophora seminiperda CCB06</name>
    <dbReference type="NCBI Taxonomy" id="1302712"/>
    <lineage>
        <taxon>Eukaryota</taxon>
        <taxon>Fungi</taxon>
        <taxon>Dikarya</taxon>
        <taxon>Ascomycota</taxon>
        <taxon>Pezizomycotina</taxon>
        <taxon>Dothideomycetes</taxon>
        <taxon>Pleosporomycetidae</taxon>
        <taxon>Pleosporales</taxon>
        <taxon>Pleosporineae</taxon>
        <taxon>Pleosporaceae</taxon>
        <taxon>Pyrenophora</taxon>
    </lineage>
</organism>
<sequence>MAEERMLPRSEIEFDFDLPHGIDPEEDVIAESTHADTPAGCPQEPHIMNETRQTTTPNDDLSILKENTDLQKMSCILQKGLADDGDDSPEAIHRPSSEPSKSKRSPRTDDGEDEESPESKKICQSLFGPFAAPVEEAVKEPVEGPEEENFDYLFEDPPEDLANKEYNMHELGTTGTGIGGYVTGLDLEQQIGKDHHPEPSSDFKPALAESNQESLSPIFSPLAPEEEPIIPYNPHLIYDLRTGIDRNVITDPVDQDESGNFDPAEEMKQRMLKLQQAKVAKSAQRSKKGMQPASKEKTMKLIVKLYFEKFGNVRNITNDEDNWPDDWSMMDSEDEREAQEIRTWFRRNTPNREAQIPIKDPCDEVDDLTGYPAARGCKTCREEKLNCSLVTGGFYPCQQCLDEDYECQLIIPPTQKGPCKQCVEDGNHVCSFENDPNQAICDWCLEGEYMCHALPPEGYRSDRVLIDEIIYGEDRPHASCTVCRQEKKRCSLKEKTDKPPCKYCTKHNIGCTFYNIPKVDAKKTLKATKGKKPTGDGTHHAYFTPEDLEDLHSTDVQMKSRSPTPEIEMEDELGHKGMLTKINTSFSHPIQFDTVRKTLDCNFCELPIYGFVGLFEKQVHVIRWYDGLGYTEVGGGHAENNGPTTMCLACTIGRLQIISCANHTLQPIYPVGIHPSFEEVLSDLLEVAEAPDEINQELQRWCSMCFTPAMFACCTRQVSLNSPEDAEEQVDGCGLKLCNRCEKQLREDFGGDSSAMAATLDHEPKVHESDEDIKGLAIRADISLLTKEGLLMRNLEHEAEQAVGA</sequence>
<keyword evidence="5" id="KW-1185">Reference proteome</keyword>
<dbReference type="GO" id="GO:0000981">
    <property type="term" value="F:DNA-binding transcription factor activity, RNA polymerase II-specific"/>
    <property type="evidence" value="ECO:0007669"/>
    <property type="project" value="InterPro"/>
</dbReference>
<feature type="region of interest" description="Disordered" evidence="2">
    <location>
        <begin position="1"/>
        <end position="60"/>
    </location>
</feature>
<evidence type="ECO:0000313" key="4">
    <source>
        <dbReference type="EMBL" id="RMZ74238.1"/>
    </source>
</evidence>
<dbReference type="InterPro" id="IPR036864">
    <property type="entry name" value="Zn2-C6_fun-type_DNA-bd_sf"/>
</dbReference>
<reference evidence="4 5" key="1">
    <citation type="journal article" date="2014" name="PLoS ONE">
        <title>De novo Genome Assembly of the Fungal Plant Pathogen Pyrenophora semeniperda.</title>
        <authorList>
            <person name="Soliai M.M."/>
            <person name="Meyer S.E."/>
            <person name="Udall J.A."/>
            <person name="Elzinga D.E."/>
            <person name="Hermansen R.A."/>
            <person name="Bodily P.M."/>
            <person name="Hart A.A."/>
            <person name="Coleman C.E."/>
        </authorList>
    </citation>
    <scope>NUCLEOTIDE SEQUENCE [LARGE SCALE GENOMIC DNA]</scope>
    <source>
        <strain evidence="4 5">CCB06</strain>
        <tissue evidence="4">Mycelium</tissue>
    </source>
</reference>
<dbReference type="AlphaFoldDB" id="A0A3M7MIH6"/>
<evidence type="ECO:0000313" key="5">
    <source>
        <dbReference type="Proteomes" id="UP000265663"/>
    </source>
</evidence>
<feature type="compositionally biased region" description="Polar residues" evidence="2">
    <location>
        <begin position="50"/>
        <end position="59"/>
    </location>
</feature>
<protein>
    <submittedName>
        <fullName evidence="4">C6 finger domain</fullName>
    </submittedName>
</protein>
<proteinExistence type="predicted"/>
<dbReference type="InterPro" id="IPR001138">
    <property type="entry name" value="Zn2Cys6_DnaBD"/>
</dbReference>
<dbReference type="PROSITE" id="PS50048">
    <property type="entry name" value="ZN2_CY6_FUNGAL_2"/>
    <property type="match status" value="1"/>
</dbReference>
<keyword evidence="1" id="KW-0539">Nucleus</keyword>